<reference evidence="9" key="1">
    <citation type="submission" date="2018-05" db="EMBL/GenBank/DDBJ databases">
        <authorList>
            <person name="Lanie J.A."/>
            <person name="Ng W.-L."/>
            <person name="Kazmierczak K.M."/>
            <person name="Andrzejewski T.M."/>
            <person name="Davidsen T.M."/>
            <person name="Wayne K.J."/>
            <person name="Tettelin H."/>
            <person name="Glass J.I."/>
            <person name="Rusch D."/>
            <person name="Podicherti R."/>
            <person name="Tsui H.-C.T."/>
            <person name="Winkler M.E."/>
        </authorList>
    </citation>
    <scope>NUCLEOTIDE SEQUENCE</scope>
</reference>
<dbReference type="AlphaFoldDB" id="A0A382QRV4"/>
<dbReference type="GO" id="GO:0015627">
    <property type="term" value="C:type II protein secretion system complex"/>
    <property type="evidence" value="ECO:0007669"/>
    <property type="project" value="InterPro"/>
</dbReference>
<dbReference type="InterPro" id="IPR022346">
    <property type="entry name" value="T2SS_GspH"/>
</dbReference>
<evidence type="ECO:0000256" key="7">
    <source>
        <dbReference type="ARBA" id="ARBA00023136"/>
    </source>
</evidence>
<name>A0A382QRV4_9ZZZZ</name>
<proteinExistence type="predicted"/>
<accession>A0A382QRV4</accession>
<comment type="subcellular location">
    <subcellularLocation>
        <location evidence="1">Cell inner membrane</location>
        <topology evidence="1">Single-pass membrane protein</topology>
    </subcellularLocation>
</comment>
<keyword evidence="6" id="KW-1133">Transmembrane helix</keyword>
<gene>
    <name evidence="9" type="ORF">METZ01_LOCUS341040</name>
</gene>
<keyword evidence="2" id="KW-1003">Cell membrane</keyword>
<feature type="non-terminal residue" evidence="9">
    <location>
        <position position="114"/>
    </location>
</feature>
<keyword evidence="7" id="KW-0472">Membrane</keyword>
<feature type="non-terminal residue" evidence="9">
    <location>
        <position position="1"/>
    </location>
</feature>
<keyword evidence="4" id="KW-0997">Cell inner membrane</keyword>
<evidence type="ECO:0000259" key="8">
    <source>
        <dbReference type="Pfam" id="PF12019"/>
    </source>
</evidence>
<evidence type="ECO:0000256" key="1">
    <source>
        <dbReference type="ARBA" id="ARBA00004377"/>
    </source>
</evidence>
<organism evidence="9">
    <name type="scientific">marine metagenome</name>
    <dbReference type="NCBI Taxonomy" id="408172"/>
    <lineage>
        <taxon>unclassified sequences</taxon>
        <taxon>metagenomes</taxon>
        <taxon>ecological metagenomes</taxon>
    </lineage>
</organism>
<dbReference type="InterPro" id="IPR045584">
    <property type="entry name" value="Pilin-like"/>
</dbReference>
<evidence type="ECO:0000313" key="9">
    <source>
        <dbReference type="EMBL" id="SVC88186.1"/>
    </source>
</evidence>
<dbReference type="EMBL" id="UINC01116440">
    <property type="protein sequence ID" value="SVC88186.1"/>
    <property type="molecule type" value="Genomic_DNA"/>
</dbReference>
<keyword evidence="5" id="KW-0812">Transmembrane</keyword>
<sequence>VVVIALLALVAAIAVPAAGRLIDLSSPSDDVERMATALRQARMAAIVEGRPQHVFIDPARRQWRHGKDVGTFDSVAPITTSVPPVGRWENGMSSIVFLPDGSATGGRIALGGGH</sequence>
<dbReference type="GO" id="GO:0005886">
    <property type="term" value="C:plasma membrane"/>
    <property type="evidence" value="ECO:0007669"/>
    <property type="project" value="UniProtKB-SubCell"/>
</dbReference>
<evidence type="ECO:0000256" key="6">
    <source>
        <dbReference type="ARBA" id="ARBA00022989"/>
    </source>
</evidence>
<evidence type="ECO:0000256" key="5">
    <source>
        <dbReference type="ARBA" id="ARBA00022692"/>
    </source>
</evidence>
<protein>
    <recommendedName>
        <fullName evidence="8">General secretion pathway GspH domain-containing protein</fullName>
    </recommendedName>
</protein>
<keyword evidence="3" id="KW-0488">Methylation</keyword>
<evidence type="ECO:0000256" key="2">
    <source>
        <dbReference type="ARBA" id="ARBA00022475"/>
    </source>
</evidence>
<evidence type="ECO:0000256" key="3">
    <source>
        <dbReference type="ARBA" id="ARBA00022481"/>
    </source>
</evidence>
<feature type="domain" description="General secretion pathway GspH" evidence="8">
    <location>
        <begin position="31"/>
        <end position="111"/>
    </location>
</feature>
<evidence type="ECO:0000256" key="4">
    <source>
        <dbReference type="ARBA" id="ARBA00022519"/>
    </source>
</evidence>
<dbReference type="SUPFAM" id="SSF54523">
    <property type="entry name" value="Pili subunits"/>
    <property type="match status" value="1"/>
</dbReference>
<dbReference type="GO" id="GO:0015628">
    <property type="term" value="P:protein secretion by the type II secretion system"/>
    <property type="evidence" value="ECO:0007669"/>
    <property type="project" value="InterPro"/>
</dbReference>
<dbReference type="Pfam" id="PF12019">
    <property type="entry name" value="GspH"/>
    <property type="match status" value="1"/>
</dbReference>